<dbReference type="InterPro" id="IPR011006">
    <property type="entry name" value="CheY-like_superfamily"/>
</dbReference>
<dbReference type="InterPro" id="IPR001789">
    <property type="entry name" value="Sig_transdc_resp-reg_receiver"/>
</dbReference>
<dbReference type="PANTHER" id="PTHR44591">
    <property type="entry name" value="STRESS RESPONSE REGULATOR PROTEIN 1"/>
    <property type="match status" value="1"/>
</dbReference>
<dbReference type="EMBL" id="BAABDM010000001">
    <property type="protein sequence ID" value="GAA4089181.1"/>
    <property type="molecule type" value="Genomic_DNA"/>
</dbReference>
<dbReference type="Pfam" id="PF00072">
    <property type="entry name" value="Response_reg"/>
    <property type="match status" value="1"/>
</dbReference>
<gene>
    <name evidence="4" type="ORF">GCM10022414_10080</name>
</gene>
<dbReference type="PANTHER" id="PTHR44591:SF3">
    <property type="entry name" value="RESPONSE REGULATORY DOMAIN-CONTAINING PROTEIN"/>
    <property type="match status" value="1"/>
</dbReference>
<organism evidence="4 5">
    <name type="scientific">Zhongshania borealis</name>
    <dbReference type="NCBI Taxonomy" id="889488"/>
    <lineage>
        <taxon>Bacteria</taxon>
        <taxon>Pseudomonadati</taxon>
        <taxon>Pseudomonadota</taxon>
        <taxon>Gammaproteobacteria</taxon>
        <taxon>Cellvibrionales</taxon>
        <taxon>Spongiibacteraceae</taxon>
        <taxon>Zhongshania</taxon>
    </lineage>
</organism>
<evidence type="ECO:0000313" key="4">
    <source>
        <dbReference type="EMBL" id="GAA4089181.1"/>
    </source>
</evidence>
<comment type="caution">
    <text evidence="4">The sequence shown here is derived from an EMBL/GenBank/DDBJ whole genome shotgun (WGS) entry which is preliminary data.</text>
</comment>
<dbReference type="SUPFAM" id="SSF52172">
    <property type="entry name" value="CheY-like"/>
    <property type="match status" value="1"/>
</dbReference>
<keyword evidence="1 2" id="KW-0597">Phosphoprotein</keyword>
<feature type="modified residue" description="4-aspartylphosphate" evidence="2">
    <location>
        <position position="87"/>
    </location>
</feature>
<evidence type="ECO:0000256" key="2">
    <source>
        <dbReference type="PROSITE-ProRule" id="PRU00169"/>
    </source>
</evidence>
<keyword evidence="5" id="KW-1185">Reference proteome</keyword>
<name>A0ABP7WHN8_9GAMM</name>
<reference evidence="5" key="1">
    <citation type="journal article" date="2019" name="Int. J. Syst. Evol. Microbiol.">
        <title>The Global Catalogue of Microorganisms (GCM) 10K type strain sequencing project: providing services to taxonomists for standard genome sequencing and annotation.</title>
        <authorList>
            <consortium name="The Broad Institute Genomics Platform"/>
            <consortium name="The Broad Institute Genome Sequencing Center for Infectious Disease"/>
            <person name="Wu L."/>
            <person name="Ma J."/>
        </authorList>
    </citation>
    <scope>NUCLEOTIDE SEQUENCE [LARGE SCALE GENOMIC DNA]</scope>
    <source>
        <strain evidence="5">JCM 17304</strain>
    </source>
</reference>
<proteinExistence type="predicted"/>
<dbReference type="Gene3D" id="3.40.50.2300">
    <property type="match status" value="1"/>
</dbReference>
<accession>A0ABP7WHN8</accession>
<evidence type="ECO:0000259" key="3">
    <source>
        <dbReference type="PROSITE" id="PS50110"/>
    </source>
</evidence>
<dbReference type="RefSeq" id="WP_344933028.1">
    <property type="nucleotide sequence ID" value="NZ_BAABDM010000001.1"/>
</dbReference>
<protein>
    <recommendedName>
        <fullName evidence="3">Response regulatory domain-containing protein</fullName>
    </recommendedName>
</protein>
<sequence length="327" mass="36621">MSEFESSAGDDKLQFAEEPEVTGIVHGLEPWKILLVDDEKVVHSVTRLALEGFELAGRGLEFISAYSAKEAREILALHNNIALILLDVVMETDHAGLDLVHYIRRELHNKFVRIVLRTGQPGQAPELEVITQYDINDYKEKTELTRQKLFSTVYTSLCSYRDLLALENNRLGLLKVIAASAHIFERRSMEAFAEGVLQQLTALLYLNRDAMLVQPCGMLARPASNALNVLAGTGCYAEFEGTVEISKLNGDVSARIIKAIENRSSNYGDNYWVSYYVTESGLEQLLYVSAKDVFSVPDIAMIELFVKNVAIAHETISLLESRTHDQH</sequence>
<evidence type="ECO:0000313" key="5">
    <source>
        <dbReference type="Proteomes" id="UP001500392"/>
    </source>
</evidence>
<dbReference type="PROSITE" id="PS50110">
    <property type="entry name" value="RESPONSE_REGULATORY"/>
    <property type="match status" value="1"/>
</dbReference>
<dbReference type="SMART" id="SM00448">
    <property type="entry name" value="REC"/>
    <property type="match status" value="1"/>
</dbReference>
<dbReference type="InterPro" id="IPR050595">
    <property type="entry name" value="Bact_response_regulator"/>
</dbReference>
<dbReference type="Proteomes" id="UP001500392">
    <property type="component" value="Unassembled WGS sequence"/>
</dbReference>
<feature type="domain" description="Response regulatory" evidence="3">
    <location>
        <begin position="32"/>
        <end position="156"/>
    </location>
</feature>
<evidence type="ECO:0000256" key="1">
    <source>
        <dbReference type="ARBA" id="ARBA00022553"/>
    </source>
</evidence>
<dbReference type="InterPro" id="IPR021800">
    <property type="entry name" value="DUF3369"/>
</dbReference>
<dbReference type="Pfam" id="PF11849">
    <property type="entry name" value="DUF3369"/>
    <property type="match status" value="1"/>
</dbReference>
<dbReference type="CDD" id="cd00156">
    <property type="entry name" value="REC"/>
    <property type="match status" value="1"/>
</dbReference>